<dbReference type="EMBL" id="NIQC01000001">
    <property type="protein sequence ID" value="OWZ84874.1"/>
    <property type="molecule type" value="Genomic_DNA"/>
</dbReference>
<organism evidence="2 3">
    <name type="scientific">Natranaerobius trueperi</name>
    <dbReference type="NCBI Taxonomy" id="759412"/>
    <lineage>
        <taxon>Bacteria</taxon>
        <taxon>Bacillati</taxon>
        <taxon>Bacillota</taxon>
        <taxon>Clostridia</taxon>
        <taxon>Natranaerobiales</taxon>
        <taxon>Natranaerobiaceae</taxon>
        <taxon>Natranaerobius</taxon>
    </lineage>
</organism>
<dbReference type="Proteomes" id="UP000214588">
    <property type="component" value="Unassembled WGS sequence"/>
</dbReference>
<dbReference type="OrthoDB" id="1706542at2"/>
<evidence type="ECO:0000259" key="1">
    <source>
        <dbReference type="Pfam" id="PF02915"/>
    </source>
</evidence>
<dbReference type="RefSeq" id="WP_089022298.1">
    <property type="nucleotide sequence ID" value="NZ_NIQC01000001.1"/>
</dbReference>
<dbReference type="InterPro" id="IPR003251">
    <property type="entry name" value="Rr_diiron-bd_dom"/>
</dbReference>
<dbReference type="GO" id="GO:0046872">
    <property type="term" value="F:metal ion binding"/>
    <property type="evidence" value="ECO:0007669"/>
    <property type="project" value="InterPro"/>
</dbReference>
<dbReference type="InterPro" id="IPR009078">
    <property type="entry name" value="Ferritin-like_SF"/>
</dbReference>
<reference evidence="2 3" key="1">
    <citation type="submission" date="2017-06" db="EMBL/GenBank/DDBJ databases">
        <title>Draft Genome Sequence of Natranaerobius trueperi halophilic, alkalithermophilic bacteria from soda lakes.</title>
        <authorList>
            <person name="Zhao B."/>
        </authorList>
    </citation>
    <scope>NUCLEOTIDE SEQUENCE [LARGE SCALE GENOMIC DNA]</scope>
    <source>
        <strain evidence="2 3">DSM 18760</strain>
    </source>
</reference>
<dbReference type="Pfam" id="PF02915">
    <property type="entry name" value="Rubrerythrin"/>
    <property type="match status" value="1"/>
</dbReference>
<evidence type="ECO:0000313" key="2">
    <source>
        <dbReference type="EMBL" id="OWZ84874.1"/>
    </source>
</evidence>
<protein>
    <submittedName>
        <fullName evidence="2">Rubrerythrin family protein</fullName>
    </submittedName>
</protein>
<feature type="domain" description="Rubrerythrin diiron-binding" evidence="1">
    <location>
        <begin position="12"/>
        <end position="68"/>
    </location>
</feature>
<gene>
    <name evidence="2" type="ORF">CDO51_00255</name>
</gene>
<dbReference type="SUPFAM" id="SSF47240">
    <property type="entry name" value="Ferritin-like"/>
    <property type="match status" value="1"/>
</dbReference>
<comment type="caution">
    <text evidence="2">The sequence shown here is derived from an EMBL/GenBank/DDBJ whole genome shotgun (WGS) entry which is preliminary data.</text>
</comment>
<dbReference type="GO" id="GO:0016491">
    <property type="term" value="F:oxidoreductase activity"/>
    <property type="evidence" value="ECO:0007669"/>
    <property type="project" value="InterPro"/>
</dbReference>
<name>A0A226C2M2_9FIRM</name>
<sequence>MTNSLSQKEQQLLQEAKEYEELCVAKYQTYANQLSDQELSNLFQKLADKERSHYDQIDQILQQYGQQQQN</sequence>
<keyword evidence="3" id="KW-1185">Reference proteome</keyword>
<dbReference type="AlphaFoldDB" id="A0A226C2M2"/>
<dbReference type="Gene3D" id="1.20.1260.10">
    <property type="match status" value="1"/>
</dbReference>
<accession>A0A226C2M2</accession>
<proteinExistence type="predicted"/>
<evidence type="ECO:0000313" key="3">
    <source>
        <dbReference type="Proteomes" id="UP000214588"/>
    </source>
</evidence>
<dbReference type="InterPro" id="IPR012347">
    <property type="entry name" value="Ferritin-like"/>
</dbReference>